<dbReference type="InterPro" id="IPR004841">
    <property type="entry name" value="AA-permease/SLC12A_dom"/>
</dbReference>
<keyword evidence="4" id="KW-0472">Membrane</keyword>
<dbReference type="InParanoid" id="W2RTZ2"/>
<evidence type="ECO:0000256" key="4">
    <source>
        <dbReference type="ARBA" id="ARBA00023136"/>
    </source>
</evidence>
<reference evidence="6 7" key="1">
    <citation type="submission" date="2013-03" db="EMBL/GenBank/DDBJ databases">
        <title>The Genome Sequence of Phialophora europaea CBS 101466.</title>
        <authorList>
            <consortium name="The Broad Institute Genomics Platform"/>
            <person name="Cuomo C."/>
            <person name="de Hoog S."/>
            <person name="Gorbushina A."/>
            <person name="Walker B."/>
            <person name="Young S.K."/>
            <person name="Zeng Q."/>
            <person name="Gargeya S."/>
            <person name="Fitzgerald M."/>
            <person name="Haas B."/>
            <person name="Abouelleil A."/>
            <person name="Allen A.W."/>
            <person name="Alvarado L."/>
            <person name="Arachchi H.M."/>
            <person name="Berlin A.M."/>
            <person name="Chapman S.B."/>
            <person name="Gainer-Dewar J."/>
            <person name="Goldberg J."/>
            <person name="Griggs A."/>
            <person name="Gujja S."/>
            <person name="Hansen M."/>
            <person name="Howarth C."/>
            <person name="Imamovic A."/>
            <person name="Ireland A."/>
            <person name="Larimer J."/>
            <person name="McCowan C."/>
            <person name="Murphy C."/>
            <person name="Pearson M."/>
            <person name="Poon T.W."/>
            <person name="Priest M."/>
            <person name="Roberts A."/>
            <person name="Saif S."/>
            <person name="Shea T."/>
            <person name="Sisk P."/>
            <person name="Sykes S."/>
            <person name="Wortman J."/>
            <person name="Nusbaum C."/>
            <person name="Birren B."/>
        </authorList>
    </citation>
    <scope>NUCLEOTIDE SEQUENCE [LARGE SCALE GENOMIC DNA]</scope>
    <source>
        <strain evidence="6 7">CBS 101466</strain>
    </source>
</reference>
<evidence type="ECO:0000256" key="1">
    <source>
        <dbReference type="ARBA" id="ARBA00004141"/>
    </source>
</evidence>
<name>W2RTZ2_CYPE1</name>
<evidence type="ECO:0000259" key="5">
    <source>
        <dbReference type="Pfam" id="PF00324"/>
    </source>
</evidence>
<dbReference type="InterPro" id="IPR050524">
    <property type="entry name" value="APC_YAT"/>
</dbReference>
<dbReference type="GO" id="GO:0015171">
    <property type="term" value="F:amino acid transmembrane transporter activity"/>
    <property type="evidence" value="ECO:0007669"/>
    <property type="project" value="TreeGrafter"/>
</dbReference>
<dbReference type="EMBL" id="KB822721">
    <property type="protein sequence ID" value="ETN39238.1"/>
    <property type="molecule type" value="Genomic_DNA"/>
</dbReference>
<dbReference type="STRING" id="1220924.W2RTZ2"/>
<evidence type="ECO:0000256" key="2">
    <source>
        <dbReference type="ARBA" id="ARBA00022692"/>
    </source>
</evidence>
<dbReference type="PANTHER" id="PTHR43341">
    <property type="entry name" value="AMINO ACID PERMEASE"/>
    <property type="match status" value="1"/>
</dbReference>
<feature type="domain" description="Amino acid permease/ SLC12A" evidence="5">
    <location>
        <begin position="3"/>
        <end position="135"/>
    </location>
</feature>
<evidence type="ECO:0000256" key="3">
    <source>
        <dbReference type="ARBA" id="ARBA00022989"/>
    </source>
</evidence>
<dbReference type="Gene3D" id="1.20.1740.10">
    <property type="entry name" value="Amino acid/polyamine transporter I"/>
    <property type="match status" value="1"/>
</dbReference>
<dbReference type="AlphaFoldDB" id="W2RTZ2"/>
<dbReference type="GeneID" id="19972800"/>
<keyword evidence="2" id="KW-0812">Transmembrane</keyword>
<dbReference type="PANTHER" id="PTHR43341:SF9">
    <property type="entry name" value="DICARBOXYLIC AMINO ACID PERMEASE"/>
    <property type="match status" value="1"/>
</dbReference>
<keyword evidence="7" id="KW-1185">Reference proteome</keyword>
<dbReference type="VEuPathDB" id="FungiDB:HMPREF1541_05461"/>
<dbReference type="Pfam" id="PF00324">
    <property type="entry name" value="AA_permease"/>
    <property type="match status" value="1"/>
</dbReference>
<dbReference type="GO" id="GO:0016020">
    <property type="term" value="C:membrane"/>
    <property type="evidence" value="ECO:0007669"/>
    <property type="project" value="UniProtKB-SubCell"/>
</dbReference>
<organism evidence="6 7">
    <name type="scientific">Cyphellophora europaea (strain CBS 101466)</name>
    <name type="common">Phialophora europaea</name>
    <dbReference type="NCBI Taxonomy" id="1220924"/>
    <lineage>
        <taxon>Eukaryota</taxon>
        <taxon>Fungi</taxon>
        <taxon>Dikarya</taxon>
        <taxon>Ascomycota</taxon>
        <taxon>Pezizomycotina</taxon>
        <taxon>Eurotiomycetes</taxon>
        <taxon>Chaetothyriomycetidae</taxon>
        <taxon>Chaetothyriales</taxon>
        <taxon>Cyphellophoraceae</taxon>
        <taxon>Cyphellophora</taxon>
    </lineage>
</organism>
<dbReference type="RefSeq" id="XP_008718023.1">
    <property type="nucleotide sequence ID" value="XM_008719801.1"/>
</dbReference>
<gene>
    <name evidence="6" type="ORF">HMPREF1541_05461</name>
</gene>
<comment type="subcellular location">
    <subcellularLocation>
        <location evidence="1">Membrane</location>
        <topology evidence="1">Multi-pass membrane protein</topology>
    </subcellularLocation>
</comment>
<protein>
    <recommendedName>
        <fullName evidence="5">Amino acid permease/ SLC12A domain-containing protein</fullName>
    </recommendedName>
</protein>
<proteinExistence type="predicted"/>
<accession>W2RTZ2</accession>
<dbReference type="Proteomes" id="UP000030752">
    <property type="component" value="Unassembled WGS sequence"/>
</dbReference>
<dbReference type="OrthoDB" id="3900342at2759"/>
<evidence type="ECO:0000313" key="7">
    <source>
        <dbReference type="Proteomes" id="UP000030752"/>
    </source>
</evidence>
<keyword evidence="3" id="KW-1133">Transmembrane helix</keyword>
<evidence type="ECO:0000313" key="6">
    <source>
        <dbReference type="EMBL" id="ETN39238.1"/>
    </source>
</evidence>
<dbReference type="HOGENOM" id="CLU_1618947_0_0_1"/>
<sequence>MLYTFATGTFVANVSWQDQNLPQLFQQLLTPTDELEFQKFADGPNTSAAPLIALIRAEYSIIPTVVNACFIYSALSCANTALFVASRQLYGLTRTITVEEDSNVVRRILAWMSTINHKTKTPWPAIAMSALFFCWLPFIRIRDTESEYLQDVCVTAVLTLKHVR</sequence>